<dbReference type="SUPFAM" id="SSF53850">
    <property type="entry name" value="Periplasmic binding protein-like II"/>
    <property type="match status" value="1"/>
</dbReference>
<dbReference type="GO" id="GO:1904680">
    <property type="term" value="F:peptide transmembrane transporter activity"/>
    <property type="evidence" value="ECO:0007669"/>
    <property type="project" value="TreeGrafter"/>
</dbReference>
<dbReference type="AlphaFoldDB" id="A0A437MNP6"/>
<dbReference type="EMBL" id="SACL01000001">
    <property type="protein sequence ID" value="RVT99257.1"/>
    <property type="molecule type" value="Genomic_DNA"/>
</dbReference>
<sequence>MTLPLSRRALAMGAVAAAAPAAAQQPTALTIATGGSVTSLDPHYFNAAPNSALATHFFDTFTRRDATAQIVPNLAESWRVVEPTIWEFKLRAGVKWHDGRPFTADDVVATVERVPNVPNTPSSFAGFLRSIARVEVVDPLTIRFHTRYPNPILSNDLASVFIISRHAGMTTTEEYNSGRAVIGTGPYKFVSHSMGDRTVMERNPEYWAGPQPWERVTYRFIANDAARTAALIAGDIDVIDQVASSDLERLKRDNRVRVAETEGLRVVYLMPDYSRTGPVPGVTDNAGTPLPRNPFHDVRVRQALNIAIARDAIASRIMEGQATATRQWLPPGTFGYVNDLRPAAADVDGAKRLLAAAGFPQGFKLVLTTPNDRFPNDSRIAQAVAQAWTRIGVQTTVEALPWSSFSTRGSRQEFGMRLTSWGSSPGEASYTLANILHTYDRERRTGASNAGRFSSPELDAMTQRAQATMDDDDRRRQLEAAVRWVAENAPIMPVVQLMHSWASKRNLVVTPRMDERTTALEVKPA</sequence>
<proteinExistence type="inferred from homology"/>
<comment type="similarity">
    <text evidence="2">Belongs to the bacterial solute-binding protein 5 family.</text>
</comment>
<dbReference type="Gene3D" id="3.90.76.10">
    <property type="entry name" value="Dipeptide-binding Protein, Domain 1"/>
    <property type="match status" value="1"/>
</dbReference>
<dbReference type="Proteomes" id="UP000282957">
    <property type="component" value="Unassembled WGS sequence"/>
</dbReference>
<name>A0A437MNP6_9PROT</name>
<organism evidence="7 8">
    <name type="scientific">Rhodovarius crocodyli</name>
    <dbReference type="NCBI Taxonomy" id="1979269"/>
    <lineage>
        <taxon>Bacteria</taxon>
        <taxon>Pseudomonadati</taxon>
        <taxon>Pseudomonadota</taxon>
        <taxon>Alphaproteobacteria</taxon>
        <taxon>Acetobacterales</taxon>
        <taxon>Roseomonadaceae</taxon>
        <taxon>Rhodovarius</taxon>
    </lineage>
</organism>
<keyword evidence="3" id="KW-0813">Transport</keyword>
<dbReference type="CDD" id="cd08498">
    <property type="entry name" value="PBP2_NikA_DppA_OppA_like_2"/>
    <property type="match status" value="1"/>
</dbReference>
<dbReference type="InterPro" id="IPR039424">
    <property type="entry name" value="SBP_5"/>
</dbReference>
<gene>
    <name evidence="7" type="ORF">EOD42_03940</name>
</gene>
<reference evidence="7 8" key="1">
    <citation type="submission" date="2019-01" db="EMBL/GenBank/DDBJ databases">
        <authorList>
            <person name="Chen W.-M."/>
        </authorList>
    </citation>
    <scope>NUCLEOTIDE SEQUENCE [LARGE SCALE GENOMIC DNA]</scope>
    <source>
        <strain evidence="7 8">CCP-6</strain>
    </source>
</reference>
<dbReference type="InterPro" id="IPR030678">
    <property type="entry name" value="Peptide/Ni-bd"/>
</dbReference>
<evidence type="ECO:0000313" key="7">
    <source>
        <dbReference type="EMBL" id="RVT99257.1"/>
    </source>
</evidence>
<dbReference type="PIRSF" id="PIRSF002741">
    <property type="entry name" value="MppA"/>
    <property type="match status" value="1"/>
</dbReference>
<dbReference type="OrthoDB" id="9773508at2"/>
<dbReference type="GO" id="GO:0030288">
    <property type="term" value="C:outer membrane-bounded periplasmic space"/>
    <property type="evidence" value="ECO:0007669"/>
    <property type="project" value="UniProtKB-ARBA"/>
</dbReference>
<comment type="subcellular location">
    <subcellularLocation>
        <location evidence="1">Periplasm</location>
    </subcellularLocation>
</comment>
<evidence type="ECO:0000256" key="2">
    <source>
        <dbReference type="ARBA" id="ARBA00005695"/>
    </source>
</evidence>
<evidence type="ECO:0000256" key="5">
    <source>
        <dbReference type="SAM" id="SignalP"/>
    </source>
</evidence>
<feature type="domain" description="Solute-binding protein family 5" evidence="6">
    <location>
        <begin position="69"/>
        <end position="439"/>
    </location>
</feature>
<feature type="signal peptide" evidence="5">
    <location>
        <begin position="1"/>
        <end position="23"/>
    </location>
</feature>
<dbReference type="Pfam" id="PF00496">
    <property type="entry name" value="SBP_bac_5"/>
    <property type="match status" value="1"/>
</dbReference>
<accession>A0A437MNP6</accession>
<keyword evidence="4 5" id="KW-0732">Signal</keyword>
<dbReference type="GO" id="GO:0043190">
    <property type="term" value="C:ATP-binding cassette (ABC) transporter complex"/>
    <property type="evidence" value="ECO:0007669"/>
    <property type="project" value="InterPro"/>
</dbReference>
<evidence type="ECO:0000313" key="8">
    <source>
        <dbReference type="Proteomes" id="UP000282957"/>
    </source>
</evidence>
<protein>
    <submittedName>
        <fullName evidence="7">ABC transporter substrate-binding protein</fullName>
    </submittedName>
</protein>
<evidence type="ECO:0000256" key="3">
    <source>
        <dbReference type="ARBA" id="ARBA00022448"/>
    </source>
</evidence>
<dbReference type="Gene3D" id="3.10.105.10">
    <property type="entry name" value="Dipeptide-binding Protein, Domain 3"/>
    <property type="match status" value="1"/>
</dbReference>
<dbReference type="PANTHER" id="PTHR30290:SF9">
    <property type="entry name" value="OLIGOPEPTIDE-BINDING PROTEIN APPA"/>
    <property type="match status" value="1"/>
</dbReference>
<dbReference type="InterPro" id="IPR000914">
    <property type="entry name" value="SBP_5_dom"/>
</dbReference>
<comment type="caution">
    <text evidence="7">The sequence shown here is derived from an EMBL/GenBank/DDBJ whole genome shotgun (WGS) entry which is preliminary data.</text>
</comment>
<feature type="chain" id="PRO_5019372222" evidence="5">
    <location>
        <begin position="24"/>
        <end position="525"/>
    </location>
</feature>
<dbReference type="Gene3D" id="3.40.190.10">
    <property type="entry name" value="Periplasmic binding protein-like II"/>
    <property type="match status" value="1"/>
</dbReference>
<dbReference type="GO" id="GO:0015833">
    <property type="term" value="P:peptide transport"/>
    <property type="evidence" value="ECO:0007669"/>
    <property type="project" value="TreeGrafter"/>
</dbReference>
<evidence type="ECO:0000259" key="6">
    <source>
        <dbReference type="Pfam" id="PF00496"/>
    </source>
</evidence>
<dbReference type="PANTHER" id="PTHR30290">
    <property type="entry name" value="PERIPLASMIC BINDING COMPONENT OF ABC TRANSPORTER"/>
    <property type="match status" value="1"/>
</dbReference>
<dbReference type="RefSeq" id="WP_127786086.1">
    <property type="nucleotide sequence ID" value="NZ_SACL01000001.1"/>
</dbReference>
<evidence type="ECO:0000256" key="4">
    <source>
        <dbReference type="ARBA" id="ARBA00022729"/>
    </source>
</evidence>
<evidence type="ECO:0000256" key="1">
    <source>
        <dbReference type="ARBA" id="ARBA00004418"/>
    </source>
</evidence>
<keyword evidence="8" id="KW-1185">Reference proteome</keyword>